<dbReference type="PRINTS" id="PR00315">
    <property type="entry name" value="ELONGATNFCT"/>
</dbReference>
<keyword evidence="3 9" id="KW-0396">Initiation factor</keyword>
<evidence type="ECO:0000259" key="8">
    <source>
        <dbReference type="PROSITE" id="PS51722"/>
    </source>
</evidence>
<dbReference type="SUPFAM" id="SSF50447">
    <property type="entry name" value="Translation proteins"/>
    <property type="match status" value="1"/>
</dbReference>
<dbReference type="InterPro" id="IPR023115">
    <property type="entry name" value="TIF_IF2_dom3"/>
</dbReference>
<dbReference type="InterPro" id="IPR029459">
    <property type="entry name" value="EFTU-type"/>
</dbReference>
<dbReference type="SUPFAM" id="SSF52540">
    <property type="entry name" value="P-loop containing nucleoside triphosphate hydrolases"/>
    <property type="match status" value="1"/>
</dbReference>
<organism evidence="9">
    <name type="scientific">uncultured organism</name>
    <dbReference type="NCBI Taxonomy" id="155900"/>
    <lineage>
        <taxon>unclassified sequences</taxon>
        <taxon>environmental samples</taxon>
    </lineage>
</organism>
<protein>
    <recommendedName>
        <fullName evidence="2">Probable translation initiation factor IF-2</fullName>
    </recommendedName>
</protein>
<dbReference type="PROSITE" id="PS51722">
    <property type="entry name" value="G_TR_2"/>
    <property type="match status" value="1"/>
</dbReference>
<evidence type="ECO:0000256" key="5">
    <source>
        <dbReference type="ARBA" id="ARBA00022917"/>
    </source>
</evidence>
<proteinExistence type="inferred from homology"/>
<sequence length="600" mass="66712">MTKDEKKIVRAPISVIMGHVDSGKTSLLDLVRKTVVQNREAGGITQHIGASLFPKETIFEMSKALHKGKLELKTPGILIIDTPGHEAFMTLRTRGASVADIAILVVDLTKGFQAQTFESIETLKRRKVPFVIAANKVDRIGGWQGKKDMPFVESYKLQNKTVQARLDSKLYEFMGELGNLGLKADRYDKIKNFKKNIAIVPTSATTGEGVADLFLVLTGLTQQFMMEKLEYSIGPGKGVILEVKEETGMGTTLDVILFNGVLEKTDTLVLSGKNGPIVSKIKALMLPKPLDEIRDPRDKFQTPKIIYAAAGLKISAANISDAISGGTIFGAKNKKQIEEFKEYISEERKSLHIDTQETGIMVRTDTLGSLEALLSIMKEKGIPIRSADVGDISKRDVTDASIIARNNPEYGVILAFNVKIKDEAEELAHTEGVEVFSDPIIYRMIENFMEWTSELQEIANASSLADIPKPTKIEHIPEYVFKRNKPMVIGVRILGGELKPRDVLLTEDNIRVGTIQQIKLNNDPVKKATKDEEVSIAVRGPTFGRQIKKGQSLYIDMRTKHAYQLLTKYNEELTAPEREILSSLEKLKKKAGLKFWPFAD</sequence>
<dbReference type="CDD" id="cd01887">
    <property type="entry name" value="IF2_eIF5B"/>
    <property type="match status" value="1"/>
</dbReference>
<accession>A0A0F6PZS2</accession>
<dbReference type="Gene3D" id="3.40.50.10050">
    <property type="entry name" value="Translation initiation factor IF- 2, domain 3"/>
    <property type="match status" value="1"/>
</dbReference>
<dbReference type="Pfam" id="PF11987">
    <property type="entry name" value="IF-2"/>
    <property type="match status" value="1"/>
</dbReference>
<dbReference type="InterPro" id="IPR027417">
    <property type="entry name" value="P-loop_NTPase"/>
</dbReference>
<dbReference type="SUPFAM" id="SSF52156">
    <property type="entry name" value="Initiation factor IF2/eIF5b, domain 3"/>
    <property type="match status" value="1"/>
</dbReference>
<evidence type="ECO:0000256" key="2">
    <source>
        <dbReference type="ARBA" id="ARBA00020166"/>
    </source>
</evidence>
<dbReference type="InterPro" id="IPR015760">
    <property type="entry name" value="TIF_IF2"/>
</dbReference>
<dbReference type="AlphaFoldDB" id="A0A0F6PZS2"/>
<comment type="similarity">
    <text evidence="1">Belongs to the TRAFAC class translation factor GTPase superfamily. Classic translation factor GTPase family. IF-2 subfamily.</text>
</comment>
<name>A0A0F6PZS2_9ZZZZ</name>
<dbReference type="Pfam" id="PF14578">
    <property type="entry name" value="GTP_EFTU_D4"/>
    <property type="match status" value="1"/>
</dbReference>
<dbReference type="Pfam" id="PF00009">
    <property type="entry name" value="GTP_EFTU"/>
    <property type="match status" value="1"/>
</dbReference>
<dbReference type="EMBL" id="KP869605">
    <property type="protein sequence ID" value="AKC94877.1"/>
    <property type="molecule type" value="Genomic_DNA"/>
</dbReference>
<feature type="domain" description="Tr-type G" evidence="8">
    <location>
        <begin position="9"/>
        <end position="226"/>
    </location>
</feature>
<dbReference type="NCBIfam" id="TIGR00491">
    <property type="entry name" value="aIF-2"/>
    <property type="match status" value="1"/>
</dbReference>
<evidence type="ECO:0000256" key="4">
    <source>
        <dbReference type="ARBA" id="ARBA00022741"/>
    </source>
</evidence>
<keyword evidence="6" id="KW-0342">GTP-binding</keyword>
<evidence type="ECO:0000256" key="6">
    <source>
        <dbReference type="ARBA" id="ARBA00023134"/>
    </source>
</evidence>
<comment type="function">
    <text evidence="7">Function in general translation initiation by promoting the binding of the formylmethionine-tRNA to ribosomes. Seems to function along with eIF-2.</text>
</comment>
<dbReference type="NCBIfam" id="TIGR00231">
    <property type="entry name" value="small_GTP"/>
    <property type="match status" value="1"/>
</dbReference>
<keyword evidence="4" id="KW-0547">Nucleotide-binding</keyword>
<dbReference type="Gene3D" id="3.40.50.300">
    <property type="entry name" value="P-loop containing nucleotide triphosphate hydrolases"/>
    <property type="match status" value="1"/>
</dbReference>
<reference evidence="9" key="1">
    <citation type="journal article" date="2015" name="Nature">
        <title>Complex archaea that bridge the gap between prokaryotes and eukaryotes.</title>
        <authorList>
            <person name="Spang A."/>
            <person name="Saw J.H."/>
            <person name="Jorgensen S.L."/>
            <person name="Zaremba-Niedzwiedzka K."/>
            <person name="Martijn J."/>
            <person name="Lind A.E."/>
            <person name="van Eijk R."/>
            <person name="Schleper C."/>
            <person name="Guy L."/>
            <person name="Ettema T.J."/>
        </authorList>
    </citation>
    <scope>NUCLEOTIDE SEQUENCE</scope>
</reference>
<dbReference type="Gene3D" id="2.40.30.10">
    <property type="entry name" value="Translation factors"/>
    <property type="match status" value="2"/>
</dbReference>
<dbReference type="InterPro" id="IPR004544">
    <property type="entry name" value="TF_aIF-2_arc"/>
</dbReference>
<evidence type="ECO:0000256" key="7">
    <source>
        <dbReference type="ARBA" id="ARBA00024852"/>
    </source>
</evidence>
<dbReference type="InterPro" id="IPR036925">
    <property type="entry name" value="TIF_IF2_dom3_sf"/>
</dbReference>
<evidence type="ECO:0000256" key="3">
    <source>
        <dbReference type="ARBA" id="ARBA00022540"/>
    </source>
</evidence>
<dbReference type="GO" id="GO:0005525">
    <property type="term" value="F:GTP binding"/>
    <property type="evidence" value="ECO:0007669"/>
    <property type="project" value="UniProtKB-KW"/>
</dbReference>
<dbReference type="CDD" id="cd03703">
    <property type="entry name" value="aeIF5B_II"/>
    <property type="match status" value="1"/>
</dbReference>
<dbReference type="FunFam" id="3.40.50.300:FF:000112">
    <property type="entry name" value="Eukaryotic translation initiation factor 5B"/>
    <property type="match status" value="1"/>
</dbReference>
<dbReference type="InterPro" id="IPR009000">
    <property type="entry name" value="Transl_B-barrel_sf"/>
</dbReference>
<dbReference type="FunFam" id="3.40.50.10050:FF:000001">
    <property type="entry name" value="Translation initiation factor IF-2"/>
    <property type="match status" value="1"/>
</dbReference>
<dbReference type="HAMAP" id="MF_00100_A">
    <property type="entry name" value="IF_2_A"/>
    <property type="match status" value="1"/>
</dbReference>
<dbReference type="PANTHER" id="PTHR43381">
    <property type="entry name" value="TRANSLATION INITIATION FACTOR IF-2-RELATED"/>
    <property type="match status" value="1"/>
</dbReference>
<dbReference type="GO" id="GO:0003924">
    <property type="term" value="F:GTPase activity"/>
    <property type="evidence" value="ECO:0007669"/>
    <property type="project" value="InterPro"/>
</dbReference>
<dbReference type="NCBIfam" id="NF003078">
    <property type="entry name" value="PRK04004.1"/>
    <property type="match status" value="1"/>
</dbReference>
<dbReference type="InterPro" id="IPR000795">
    <property type="entry name" value="T_Tr_GTP-bd_dom"/>
</dbReference>
<evidence type="ECO:0000256" key="1">
    <source>
        <dbReference type="ARBA" id="ARBA00007733"/>
    </source>
</evidence>
<dbReference type="InterPro" id="IPR005225">
    <property type="entry name" value="Small_GTP-bd"/>
</dbReference>
<keyword evidence="5" id="KW-0648">Protein biosynthesis</keyword>
<evidence type="ECO:0000313" key="9">
    <source>
        <dbReference type="EMBL" id="AKC94877.1"/>
    </source>
</evidence>
<dbReference type="PANTHER" id="PTHR43381:SF4">
    <property type="entry name" value="EUKARYOTIC TRANSLATION INITIATION FACTOR 5B"/>
    <property type="match status" value="1"/>
</dbReference>